<dbReference type="EMBL" id="JBHUEY010000012">
    <property type="protein sequence ID" value="MFD1785764.1"/>
    <property type="molecule type" value="Genomic_DNA"/>
</dbReference>
<proteinExistence type="predicted"/>
<reference evidence="2" key="1">
    <citation type="journal article" date="2019" name="Int. J. Syst. Evol. Microbiol.">
        <title>The Global Catalogue of Microorganisms (GCM) 10K type strain sequencing project: providing services to taxonomists for standard genome sequencing and annotation.</title>
        <authorList>
            <consortium name="The Broad Institute Genomics Platform"/>
            <consortium name="The Broad Institute Genome Sequencing Center for Infectious Disease"/>
            <person name="Wu L."/>
            <person name="Ma J."/>
        </authorList>
    </citation>
    <scope>NUCLEOTIDE SEQUENCE [LARGE SCALE GENOMIC DNA]</scope>
    <source>
        <strain evidence="2">DFY28</strain>
    </source>
</reference>
<dbReference type="Proteomes" id="UP001597237">
    <property type="component" value="Unassembled WGS sequence"/>
</dbReference>
<dbReference type="RefSeq" id="WP_377283343.1">
    <property type="nucleotide sequence ID" value="NZ_JBHRSI010000009.1"/>
</dbReference>
<protein>
    <submittedName>
        <fullName evidence="1">Uncharacterized protein</fullName>
    </submittedName>
</protein>
<gene>
    <name evidence="1" type="ORF">ACFSC0_20395</name>
</gene>
<comment type="caution">
    <text evidence="1">The sequence shown here is derived from an EMBL/GenBank/DDBJ whole genome shotgun (WGS) entry which is preliminary data.</text>
</comment>
<organism evidence="1 2">
    <name type="scientific">Phenylobacterium terrae</name>
    <dbReference type="NCBI Taxonomy" id="2665495"/>
    <lineage>
        <taxon>Bacteria</taxon>
        <taxon>Pseudomonadati</taxon>
        <taxon>Pseudomonadota</taxon>
        <taxon>Alphaproteobacteria</taxon>
        <taxon>Caulobacterales</taxon>
        <taxon>Caulobacteraceae</taxon>
        <taxon>Phenylobacterium</taxon>
    </lineage>
</organism>
<evidence type="ECO:0000313" key="1">
    <source>
        <dbReference type="EMBL" id="MFD1785764.1"/>
    </source>
</evidence>
<evidence type="ECO:0000313" key="2">
    <source>
        <dbReference type="Proteomes" id="UP001597237"/>
    </source>
</evidence>
<accession>A0ABW4N6Y5</accession>
<name>A0ABW4N6Y5_9CAUL</name>
<keyword evidence="2" id="KW-1185">Reference proteome</keyword>
<sequence length="93" mass="10267">MTPLENFLIHARLLGADPLEVFEAAYEAVANIMKRIGMKAREPVPSLRDWATAVTILVEQNPVVFLTIEESFRAIAEAGEDVADLLARCEAVQ</sequence>